<gene>
    <name evidence="1" type="ORF">JM946_08640</name>
</gene>
<protein>
    <submittedName>
        <fullName evidence="1">Carboxypeptidase regulatory-like domain-containing protein</fullName>
    </submittedName>
</protein>
<name>A0ABS1WV30_9GAMM</name>
<evidence type="ECO:0000313" key="1">
    <source>
        <dbReference type="EMBL" id="MBM0104813.1"/>
    </source>
</evidence>
<reference evidence="1 2" key="1">
    <citation type="journal article" date="2021" name="Int. J. Syst. Evol. Microbiol.">
        <title>Steroidobacter gossypii sp. nov., isolated from soil of cotton cropping field.</title>
        <authorList>
            <person name="Huang R."/>
            <person name="Yang S."/>
            <person name="Zhen C."/>
            <person name="Liu W."/>
        </authorList>
    </citation>
    <scope>NUCLEOTIDE SEQUENCE [LARGE SCALE GENOMIC DNA]</scope>
    <source>
        <strain evidence="1 2">S1-65</strain>
    </source>
</reference>
<proteinExistence type="predicted"/>
<organism evidence="1 2">
    <name type="scientific">Steroidobacter gossypii</name>
    <dbReference type="NCBI Taxonomy" id="2805490"/>
    <lineage>
        <taxon>Bacteria</taxon>
        <taxon>Pseudomonadati</taxon>
        <taxon>Pseudomonadota</taxon>
        <taxon>Gammaproteobacteria</taxon>
        <taxon>Steroidobacterales</taxon>
        <taxon>Steroidobacteraceae</taxon>
        <taxon>Steroidobacter</taxon>
    </lineage>
</organism>
<sequence>MTEGRKVTVSRAGRVLDASGRPVAGAVVAVVSGTAPTPEIGIRSGADGRFTVALPAGKFRLQAHARGQAGAVEVDGGGGEEIVIQIQSSP</sequence>
<dbReference type="EMBL" id="JAEVLS010000002">
    <property type="protein sequence ID" value="MBM0104813.1"/>
    <property type="molecule type" value="Genomic_DNA"/>
</dbReference>
<dbReference type="Proteomes" id="UP000661077">
    <property type="component" value="Unassembled WGS sequence"/>
</dbReference>
<dbReference type="Gene3D" id="2.60.40.1120">
    <property type="entry name" value="Carboxypeptidase-like, regulatory domain"/>
    <property type="match status" value="1"/>
</dbReference>
<dbReference type="SUPFAM" id="SSF49464">
    <property type="entry name" value="Carboxypeptidase regulatory domain-like"/>
    <property type="match status" value="1"/>
</dbReference>
<dbReference type="RefSeq" id="WP_203166879.1">
    <property type="nucleotide sequence ID" value="NZ_JAEVLS010000002.1"/>
</dbReference>
<dbReference type="InterPro" id="IPR008969">
    <property type="entry name" value="CarboxyPept-like_regulatory"/>
</dbReference>
<dbReference type="Pfam" id="PF13620">
    <property type="entry name" value="CarboxypepD_reg"/>
    <property type="match status" value="1"/>
</dbReference>
<evidence type="ECO:0000313" key="2">
    <source>
        <dbReference type="Proteomes" id="UP000661077"/>
    </source>
</evidence>
<keyword evidence="2" id="KW-1185">Reference proteome</keyword>
<comment type="caution">
    <text evidence="1">The sequence shown here is derived from an EMBL/GenBank/DDBJ whole genome shotgun (WGS) entry which is preliminary data.</text>
</comment>
<accession>A0ABS1WV30</accession>